<proteinExistence type="predicted"/>
<accession>D2QW62</accession>
<dbReference type="KEGG" id="psl:Psta_1259"/>
<dbReference type="PANTHER" id="PTHR43143:SF1">
    <property type="entry name" value="SERINE_THREONINE-PROTEIN PHOSPHATASE CPPED1"/>
    <property type="match status" value="1"/>
</dbReference>
<dbReference type="PANTHER" id="PTHR43143">
    <property type="entry name" value="METALLOPHOSPHOESTERASE, CALCINEURIN SUPERFAMILY"/>
    <property type="match status" value="1"/>
</dbReference>
<dbReference type="InterPro" id="IPR051918">
    <property type="entry name" value="STPP_CPPED1"/>
</dbReference>
<dbReference type="SUPFAM" id="SSF56300">
    <property type="entry name" value="Metallo-dependent phosphatases"/>
    <property type="match status" value="1"/>
</dbReference>
<feature type="domain" description="Calcineurin-like phosphoesterase" evidence="1">
    <location>
        <begin position="58"/>
        <end position="304"/>
    </location>
</feature>
<dbReference type="InterPro" id="IPR006311">
    <property type="entry name" value="TAT_signal"/>
</dbReference>
<evidence type="ECO:0000259" key="1">
    <source>
        <dbReference type="Pfam" id="PF00149"/>
    </source>
</evidence>
<dbReference type="AlphaFoldDB" id="D2QW62"/>
<dbReference type="Gene3D" id="3.60.21.10">
    <property type="match status" value="1"/>
</dbReference>
<dbReference type="OrthoDB" id="8055872at2"/>
<gene>
    <name evidence="2" type="ordered locus">Psta_1259</name>
</gene>
<reference evidence="2 3" key="1">
    <citation type="journal article" date="2009" name="Stand. Genomic Sci.">
        <title>Complete genome sequence of Pirellula staleyi type strain (ATCC 27377).</title>
        <authorList>
            <person name="Clum A."/>
            <person name="Tindall B.J."/>
            <person name="Sikorski J."/>
            <person name="Ivanova N."/>
            <person name="Mavrommatis K."/>
            <person name="Lucas S."/>
            <person name="Glavina del Rio T."/>
            <person name="Nolan M."/>
            <person name="Chen F."/>
            <person name="Tice H."/>
            <person name="Pitluck S."/>
            <person name="Cheng J.F."/>
            <person name="Chertkov O."/>
            <person name="Brettin T."/>
            <person name="Han C."/>
            <person name="Detter J.C."/>
            <person name="Kuske C."/>
            <person name="Bruce D."/>
            <person name="Goodwin L."/>
            <person name="Ovchinikova G."/>
            <person name="Pati A."/>
            <person name="Mikhailova N."/>
            <person name="Chen A."/>
            <person name="Palaniappan K."/>
            <person name="Land M."/>
            <person name="Hauser L."/>
            <person name="Chang Y.J."/>
            <person name="Jeffries C.D."/>
            <person name="Chain P."/>
            <person name="Rohde M."/>
            <person name="Goker M."/>
            <person name="Bristow J."/>
            <person name="Eisen J.A."/>
            <person name="Markowitz V."/>
            <person name="Hugenholtz P."/>
            <person name="Kyrpides N.C."/>
            <person name="Klenk H.P."/>
            <person name="Lapidus A."/>
        </authorList>
    </citation>
    <scope>NUCLEOTIDE SEQUENCE [LARGE SCALE GENOMIC DNA]</scope>
    <source>
        <strain evidence="3">ATCC 27377 / DSM 6068 / ICPB 4128</strain>
    </source>
</reference>
<dbReference type="HOGENOM" id="CLU_816005_0_0_0"/>
<dbReference type="Proteomes" id="UP000001887">
    <property type="component" value="Chromosome"/>
</dbReference>
<organism evidence="2 3">
    <name type="scientific">Pirellula staleyi (strain ATCC 27377 / DSM 6068 / ICPB 4128)</name>
    <name type="common">Pirella staleyi</name>
    <dbReference type="NCBI Taxonomy" id="530564"/>
    <lineage>
        <taxon>Bacteria</taxon>
        <taxon>Pseudomonadati</taxon>
        <taxon>Planctomycetota</taxon>
        <taxon>Planctomycetia</taxon>
        <taxon>Pirellulales</taxon>
        <taxon>Pirellulaceae</taxon>
        <taxon>Pirellula</taxon>
    </lineage>
</organism>
<dbReference type="Pfam" id="PF00149">
    <property type="entry name" value="Metallophos"/>
    <property type="match status" value="1"/>
</dbReference>
<evidence type="ECO:0000313" key="3">
    <source>
        <dbReference type="Proteomes" id="UP000001887"/>
    </source>
</evidence>
<keyword evidence="3" id="KW-1185">Reference proteome</keyword>
<dbReference type="GO" id="GO:0016787">
    <property type="term" value="F:hydrolase activity"/>
    <property type="evidence" value="ECO:0007669"/>
    <property type="project" value="InterPro"/>
</dbReference>
<evidence type="ECO:0000313" key="2">
    <source>
        <dbReference type="EMBL" id="ADB15937.1"/>
    </source>
</evidence>
<dbReference type="PROSITE" id="PS51318">
    <property type="entry name" value="TAT"/>
    <property type="match status" value="1"/>
</dbReference>
<sequence length="377" mass="41504" precursor="true">MTKHLPPTSHEPVSRRQFLTSTSLTAGSFVLASHGVGTPCTLQAAPTKTASSEGKIAFFVAGDTHFLAQEEKPEAIDETSAAICGRLVETLNRLPGETIPAEAGGGTVIAPRGLIHTGDIIDTGDKQSAVHKVMQRTEFAKFEEEYGVTGTEGRLKYPVYEVFGNHDSPRGEGHALDKIAARSKKRKDLRSLSKNGLHFSWDWNGIHFINLGLIVGSDSAIDRKRRYAAAGSLEFLLEDLRDNVADPQTPIVITHHIDIARYTTACDLAIPAGSKEWDPCDVQAFYRAIKDHNIAAIFYGHTHARSAFLWDGVSPKAERGIQVFNADNASHFSGGHQAFFYVEMDQGELVVREYQTKDSWQTASFTSQVWRSSYQKT</sequence>
<protein>
    <submittedName>
        <fullName evidence="2">Metallophosphoesterase</fullName>
    </submittedName>
</protein>
<dbReference type="STRING" id="530564.Psta_1259"/>
<dbReference type="InterPro" id="IPR004843">
    <property type="entry name" value="Calcineurin-like_PHP"/>
</dbReference>
<name>D2QW62_PIRSD</name>
<dbReference type="eggNOG" id="COG5555">
    <property type="taxonomic scope" value="Bacteria"/>
</dbReference>
<dbReference type="EMBL" id="CP001848">
    <property type="protein sequence ID" value="ADB15937.1"/>
    <property type="molecule type" value="Genomic_DNA"/>
</dbReference>
<dbReference type="InterPro" id="IPR029052">
    <property type="entry name" value="Metallo-depent_PP-like"/>
</dbReference>